<protein>
    <submittedName>
        <fullName evidence="1">Uncharacterized protein</fullName>
    </submittedName>
</protein>
<organism evidence="1 2">
    <name type="scientific">Ciona intestinalis</name>
    <name type="common">Transparent sea squirt</name>
    <name type="synonym">Ascidia intestinalis</name>
    <dbReference type="NCBI Taxonomy" id="7719"/>
    <lineage>
        <taxon>Eukaryota</taxon>
        <taxon>Metazoa</taxon>
        <taxon>Chordata</taxon>
        <taxon>Tunicata</taxon>
        <taxon>Ascidiacea</taxon>
        <taxon>Phlebobranchia</taxon>
        <taxon>Cionidae</taxon>
        <taxon>Ciona</taxon>
    </lineage>
</organism>
<evidence type="ECO:0000313" key="2">
    <source>
        <dbReference type="Proteomes" id="UP000008144"/>
    </source>
</evidence>
<sequence length="52" mass="5845">MYARAYSGGACAIAPKPNSVQIYHDTGTRTRKVQILYEMCQKILRLLNVIGM</sequence>
<reference evidence="1" key="3">
    <citation type="submission" date="2025-08" db="UniProtKB">
        <authorList>
            <consortium name="Ensembl"/>
        </authorList>
    </citation>
    <scope>IDENTIFICATION</scope>
</reference>
<reference evidence="1" key="4">
    <citation type="submission" date="2025-09" db="UniProtKB">
        <authorList>
            <consortium name="Ensembl"/>
        </authorList>
    </citation>
    <scope>IDENTIFICATION</scope>
</reference>
<accession>H2Y114</accession>
<dbReference type="Ensembl" id="ENSCINT00000030729.1">
    <property type="protein sequence ID" value="ENSCINP00000035598.1"/>
    <property type="gene ID" value="ENSCING00000020624.1"/>
</dbReference>
<dbReference type="HOGENOM" id="CLU_3086485_0_0_1"/>
<dbReference type="AlphaFoldDB" id="H2Y114"/>
<name>H2Y114_CIOIN</name>
<dbReference type="InParanoid" id="H2Y114"/>
<dbReference type="EMBL" id="EAAA01002277">
    <property type="status" value="NOT_ANNOTATED_CDS"/>
    <property type="molecule type" value="Genomic_DNA"/>
</dbReference>
<evidence type="ECO:0000313" key="1">
    <source>
        <dbReference type="Ensembl" id="ENSCINP00000035598.1"/>
    </source>
</evidence>
<dbReference type="Proteomes" id="UP000008144">
    <property type="component" value="Chromosome 6"/>
</dbReference>
<proteinExistence type="predicted"/>
<reference evidence="2" key="1">
    <citation type="journal article" date="2002" name="Science">
        <title>The draft genome of Ciona intestinalis: insights into chordate and vertebrate origins.</title>
        <authorList>
            <person name="Dehal P."/>
            <person name="Satou Y."/>
            <person name="Campbell R.K."/>
            <person name="Chapman J."/>
            <person name="Degnan B."/>
            <person name="De Tomaso A."/>
            <person name="Davidson B."/>
            <person name="Di Gregorio A."/>
            <person name="Gelpke M."/>
            <person name="Goodstein D.M."/>
            <person name="Harafuji N."/>
            <person name="Hastings K.E."/>
            <person name="Ho I."/>
            <person name="Hotta K."/>
            <person name="Huang W."/>
            <person name="Kawashima T."/>
            <person name="Lemaire P."/>
            <person name="Martinez D."/>
            <person name="Meinertzhagen I.A."/>
            <person name="Necula S."/>
            <person name="Nonaka M."/>
            <person name="Putnam N."/>
            <person name="Rash S."/>
            <person name="Saiga H."/>
            <person name="Satake M."/>
            <person name="Terry A."/>
            <person name="Yamada L."/>
            <person name="Wang H.G."/>
            <person name="Awazu S."/>
            <person name="Azumi K."/>
            <person name="Boore J."/>
            <person name="Branno M."/>
            <person name="Chin-Bow S."/>
            <person name="DeSantis R."/>
            <person name="Doyle S."/>
            <person name="Francino P."/>
            <person name="Keys D.N."/>
            <person name="Haga S."/>
            <person name="Hayashi H."/>
            <person name="Hino K."/>
            <person name="Imai K.S."/>
            <person name="Inaba K."/>
            <person name="Kano S."/>
            <person name="Kobayashi K."/>
            <person name="Kobayashi M."/>
            <person name="Lee B.I."/>
            <person name="Makabe K.W."/>
            <person name="Manohar C."/>
            <person name="Matassi G."/>
            <person name="Medina M."/>
            <person name="Mochizuki Y."/>
            <person name="Mount S."/>
            <person name="Morishita T."/>
            <person name="Miura S."/>
            <person name="Nakayama A."/>
            <person name="Nishizaka S."/>
            <person name="Nomoto H."/>
            <person name="Ohta F."/>
            <person name="Oishi K."/>
            <person name="Rigoutsos I."/>
            <person name="Sano M."/>
            <person name="Sasaki A."/>
            <person name="Sasakura Y."/>
            <person name="Shoguchi E."/>
            <person name="Shin-i T."/>
            <person name="Spagnuolo A."/>
            <person name="Stainier D."/>
            <person name="Suzuki M.M."/>
            <person name="Tassy O."/>
            <person name="Takatori N."/>
            <person name="Tokuoka M."/>
            <person name="Yagi K."/>
            <person name="Yoshizaki F."/>
            <person name="Wada S."/>
            <person name="Zhang C."/>
            <person name="Hyatt P.D."/>
            <person name="Larimer F."/>
            <person name="Detter C."/>
            <person name="Doggett N."/>
            <person name="Glavina T."/>
            <person name="Hawkins T."/>
            <person name="Richardson P."/>
            <person name="Lucas S."/>
            <person name="Kohara Y."/>
            <person name="Levine M."/>
            <person name="Satoh N."/>
            <person name="Rokhsar D.S."/>
        </authorList>
    </citation>
    <scope>NUCLEOTIDE SEQUENCE [LARGE SCALE GENOMIC DNA]</scope>
</reference>
<reference evidence="1" key="2">
    <citation type="journal article" date="2008" name="Genome Biol.">
        <title>Improved genome assembly and evidence-based global gene model set for the chordate Ciona intestinalis: new insight into intron and operon populations.</title>
        <authorList>
            <person name="Satou Y."/>
            <person name="Mineta K."/>
            <person name="Ogasawara M."/>
            <person name="Sasakura Y."/>
            <person name="Shoguchi E."/>
            <person name="Ueno K."/>
            <person name="Yamada L."/>
            <person name="Matsumoto J."/>
            <person name="Wasserscheid J."/>
            <person name="Dewar K."/>
            <person name="Wiley G.B."/>
            <person name="Macmil S.L."/>
            <person name="Roe B.A."/>
            <person name="Zeller R.W."/>
            <person name="Hastings K.E."/>
            <person name="Lemaire P."/>
            <person name="Lindquist E."/>
            <person name="Endo T."/>
            <person name="Hotta K."/>
            <person name="Inaba K."/>
        </authorList>
    </citation>
    <scope>NUCLEOTIDE SEQUENCE [LARGE SCALE GENOMIC DNA]</scope>
    <source>
        <strain evidence="1">wild type</strain>
    </source>
</reference>
<keyword evidence="2" id="KW-1185">Reference proteome</keyword>